<feature type="compositionally biased region" description="Acidic residues" evidence="1">
    <location>
        <begin position="57"/>
        <end position="66"/>
    </location>
</feature>
<comment type="caution">
    <text evidence="2">The sequence shown here is derived from an EMBL/GenBank/DDBJ whole genome shotgun (WGS) entry which is preliminary data.</text>
</comment>
<feature type="region of interest" description="Disordered" evidence="1">
    <location>
        <begin position="1"/>
        <end position="23"/>
    </location>
</feature>
<dbReference type="AlphaFoldDB" id="A0A9P6HSJ3"/>
<feature type="region of interest" description="Disordered" evidence="1">
    <location>
        <begin position="43"/>
        <end position="88"/>
    </location>
</feature>
<evidence type="ECO:0000313" key="2">
    <source>
        <dbReference type="EMBL" id="KAF9792101.1"/>
    </source>
</evidence>
<evidence type="ECO:0000313" key="3">
    <source>
        <dbReference type="Proteomes" id="UP000736335"/>
    </source>
</evidence>
<reference evidence="2" key="1">
    <citation type="journal article" date="2020" name="Nat. Commun.">
        <title>Large-scale genome sequencing of mycorrhizal fungi provides insights into the early evolution of symbiotic traits.</title>
        <authorList>
            <person name="Miyauchi S."/>
            <person name="Kiss E."/>
            <person name="Kuo A."/>
            <person name="Drula E."/>
            <person name="Kohler A."/>
            <person name="Sanchez-Garcia M."/>
            <person name="Morin E."/>
            <person name="Andreopoulos B."/>
            <person name="Barry K.W."/>
            <person name="Bonito G."/>
            <person name="Buee M."/>
            <person name="Carver A."/>
            <person name="Chen C."/>
            <person name="Cichocki N."/>
            <person name="Clum A."/>
            <person name="Culley D."/>
            <person name="Crous P.W."/>
            <person name="Fauchery L."/>
            <person name="Girlanda M."/>
            <person name="Hayes R.D."/>
            <person name="Keri Z."/>
            <person name="LaButti K."/>
            <person name="Lipzen A."/>
            <person name="Lombard V."/>
            <person name="Magnuson J."/>
            <person name="Maillard F."/>
            <person name="Murat C."/>
            <person name="Nolan M."/>
            <person name="Ohm R.A."/>
            <person name="Pangilinan J."/>
            <person name="Pereira M.F."/>
            <person name="Perotto S."/>
            <person name="Peter M."/>
            <person name="Pfister S."/>
            <person name="Riley R."/>
            <person name="Sitrit Y."/>
            <person name="Stielow J.B."/>
            <person name="Szollosi G."/>
            <person name="Zifcakova L."/>
            <person name="Stursova M."/>
            <person name="Spatafora J.W."/>
            <person name="Tedersoo L."/>
            <person name="Vaario L.M."/>
            <person name="Yamada A."/>
            <person name="Yan M."/>
            <person name="Wang P."/>
            <person name="Xu J."/>
            <person name="Bruns T."/>
            <person name="Baldrian P."/>
            <person name="Vilgalys R."/>
            <person name="Dunand C."/>
            <person name="Henrissat B."/>
            <person name="Grigoriev I.V."/>
            <person name="Hibbett D."/>
            <person name="Nagy L.G."/>
            <person name="Martin F.M."/>
        </authorList>
    </citation>
    <scope>NUCLEOTIDE SEQUENCE</scope>
    <source>
        <strain evidence="2">UH-Tt-Lm1</strain>
    </source>
</reference>
<organism evidence="2 3">
    <name type="scientific">Thelephora terrestris</name>
    <dbReference type="NCBI Taxonomy" id="56493"/>
    <lineage>
        <taxon>Eukaryota</taxon>
        <taxon>Fungi</taxon>
        <taxon>Dikarya</taxon>
        <taxon>Basidiomycota</taxon>
        <taxon>Agaricomycotina</taxon>
        <taxon>Agaricomycetes</taxon>
        <taxon>Thelephorales</taxon>
        <taxon>Thelephoraceae</taxon>
        <taxon>Thelephora</taxon>
    </lineage>
</organism>
<protein>
    <submittedName>
        <fullName evidence="2">Uncharacterized protein</fullName>
    </submittedName>
</protein>
<dbReference type="Proteomes" id="UP000736335">
    <property type="component" value="Unassembled WGS sequence"/>
</dbReference>
<sequence>MAPRPYAKRPASETFASTSKKTRFLHLEEDPTISSERVVSHLDDDGEGLVNSQEPANDADDGDEDMYASAATEEKKPVENVKRTRPSF</sequence>
<reference evidence="2" key="2">
    <citation type="submission" date="2020-11" db="EMBL/GenBank/DDBJ databases">
        <authorList>
            <consortium name="DOE Joint Genome Institute"/>
            <person name="Kuo A."/>
            <person name="Miyauchi S."/>
            <person name="Kiss E."/>
            <person name="Drula E."/>
            <person name="Kohler A."/>
            <person name="Sanchez-Garcia M."/>
            <person name="Andreopoulos B."/>
            <person name="Barry K.W."/>
            <person name="Bonito G."/>
            <person name="Buee M."/>
            <person name="Carver A."/>
            <person name="Chen C."/>
            <person name="Cichocki N."/>
            <person name="Clum A."/>
            <person name="Culley D."/>
            <person name="Crous P.W."/>
            <person name="Fauchery L."/>
            <person name="Girlanda M."/>
            <person name="Hayes R."/>
            <person name="Keri Z."/>
            <person name="Labutti K."/>
            <person name="Lipzen A."/>
            <person name="Lombard V."/>
            <person name="Magnuson J."/>
            <person name="Maillard F."/>
            <person name="Morin E."/>
            <person name="Murat C."/>
            <person name="Nolan M."/>
            <person name="Ohm R."/>
            <person name="Pangilinan J."/>
            <person name="Pereira M."/>
            <person name="Perotto S."/>
            <person name="Peter M."/>
            <person name="Riley R."/>
            <person name="Sitrit Y."/>
            <person name="Stielow B."/>
            <person name="Szollosi G."/>
            <person name="Zifcakova L."/>
            <person name="Stursova M."/>
            <person name="Spatafora J.W."/>
            <person name="Tedersoo L."/>
            <person name="Vaario L.-M."/>
            <person name="Yamada A."/>
            <person name="Yan M."/>
            <person name="Wang P."/>
            <person name="Xu J."/>
            <person name="Bruns T."/>
            <person name="Baldrian P."/>
            <person name="Vilgalys R."/>
            <person name="Henrissat B."/>
            <person name="Grigoriev I.V."/>
            <person name="Hibbett D."/>
            <person name="Nagy L.G."/>
            <person name="Martin F.M."/>
        </authorList>
    </citation>
    <scope>NUCLEOTIDE SEQUENCE</scope>
    <source>
        <strain evidence="2">UH-Tt-Lm1</strain>
    </source>
</reference>
<evidence type="ECO:0000256" key="1">
    <source>
        <dbReference type="SAM" id="MobiDB-lite"/>
    </source>
</evidence>
<dbReference type="EMBL" id="WIUZ02000001">
    <property type="protein sequence ID" value="KAF9792101.1"/>
    <property type="molecule type" value="Genomic_DNA"/>
</dbReference>
<gene>
    <name evidence="2" type="ORF">BJ322DRAFT_1102625</name>
</gene>
<proteinExistence type="predicted"/>
<dbReference type="OrthoDB" id="331341at2759"/>
<accession>A0A9P6HSJ3</accession>
<keyword evidence="3" id="KW-1185">Reference proteome</keyword>
<name>A0A9P6HSJ3_9AGAM</name>
<feature type="compositionally biased region" description="Basic and acidic residues" evidence="1">
    <location>
        <begin position="72"/>
        <end position="82"/>
    </location>
</feature>